<evidence type="ECO:0000256" key="1">
    <source>
        <dbReference type="SAM" id="MobiDB-lite"/>
    </source>
</evidence>
<sequence>MEFERQKVEQKPVRKHTVYPLILVSVGLHLALGALVLTLNKAPEKKSPKKEPIGIQAKLIYIDIEPKISHTAARMDPSDSSESAQAQIEAQPKPSPTPLVESAKTLAQRRDALPAINYNAEHEEPSAEIKSGLPVLSSRELAQQHLQVFSEQANQRLAQNQSKQYQQAKVSPDLQLPTIDPFITEDEKIMQQNTVQVNCSSGLNKAIANISGALGGNVKCTQMPQLNQFIDYRLNKTALTGEQ</sequence>
<evidence type="ECO:0000313" key="3">
    <source>
        <dbReference type="EMBL" id="GAA0853762.1"/>
    </source>
</evidence>
<dbReference type="EMBL" id="BAAAFD010000002">
    <property type="protein sequence ID" value="GAA0853762.1"/>
    <property type="molecule type" value="Genomic_DNA"/>
</dbReference>
<evidence type="ECO:0000313" key="4">
    <source>
        <dbReference type="Proteomes" id="UP001500359"/>
    </source>
</evidence>
<evidence type="ECO:0000256" key="2">
    <source>
        <dbReference type="SAM" id="Phobius"/>
    </source>
</evidence>
<accession>A0ABP3WN89</accession>
<reference evidence="4" key="1">
    <citation type="journal article" date="2019" name="Int. J. Syst. Evol. Microbiol.">
        <title>The Global Catalogue of Microorganisms (GCM) 10K type strain sequencing project: providing services to taxonomists for standard genome sequencing and annotation.</title>
        <authorList>
            <consortium name="The Broad Institute Genomics Platform"/>
            <consortium name="The Broad Institute Genome Sequencing Center for Infectious Disease"/>
            <person name="Wu L."/>
            <person name="Ma J."/>
        </authorList>
    </citation>
    <scope>NUCLEOTIDE SEQUENCE [LARGE SCALE GENOMIC DNA]</scope>
    <source>
        <strain evidence="4">JCM 15896</strain>
    </source>
</reference>
<keyword evidence="4" id="KW-1185">Reference proteome</keyword>
<keyword evidence="2" id="KW-1133">Transmembrane helix</keyword>
<comment type="caution">
    <text evidence="3">The sequence shown here is derived from an EMBL/GenBank/DDBJ whole genome shotgun (WGS) entry which is preliminary data.</text>
</comment>
<organism evidence="3 4">
    <name type="scientific">Aliiglaciecola litoralis</name>
    <dbReference type="NCBI Taxonomy" id="582857"/>
    <lineage>
        <taxon>Bacteria</taxon>
        <taxon>Pseudomonadati</taxon>
        <taxon>Pseudomonadota</taxon>
        <taxon>Gammaproteobacteria</taxon>
        <taxon>Alteromonadales</taxon>
        <taxon>Alteromonadaceae</taxon>
        <taxon>Aliiglaciecola</taxon>
    </lineage>
</organism>
<protein>
    <submittedName>
        <fullName evidence="3">Uncharacterized protein</fullName>
    </submittedName>
</protein>
<feature type="region of interest" description="Disordered" evidence="1">
    <location>
        <begin position="71"/>
        <end position="99"/>
    </location>
</feature>
<name>A0ABP3WN89_9ALTE</name>
<feature type="compositionally biased region" description="Polar residues" evidence="1">
    <location>
        <begin position="78"/>
        <end position="88"/>
    </location>
</feature>
<gene>
    <name evidence="3" type="ORF">GCM10009114_07290</name>
</gene>
<feature type="transmembrane region" description="Helical" evidence="2">
    <location>
        <begin position="18"/>
        <end position="39"/>
    </location>
</feature>
<proteinExistence type="predicted"/>
<keyword evidence="2" id="KW-0812">Transmembrane</keyword>
<dbReference type="RefSeq" id="WP_343856619.1">
    <property type="nucleotide sequence ID" value="NZ_BAAAFD010000002.1"/>
</dbReference>
<dbReference type="Proteomes" id="UP001500359">
    <property type="component" value="Unassembled WGS sequence"/>
</dbReference>
<keyword evidence="2" id="KW-0472">Membrane</keyword>